<dbReference type="PROSITE" id="PS50850">
    <property type="entry name" value="MFS"/>
    <property type="match status" value="1"/>
</dbReference>
<keyword evidence="9" id="KW-1185">Reference proteome</keyword>
<evidence type="ECO:0000256" key="1">
    <source>
        <dbReference type="ARBA" id="ARBA00004141"/>
    </source>
</evidence>
<evidence type="ECO:0000313" key="9">
    <source>
        <dbReference type="Proteomes" id="UP001175001"/>
    </source>
</evidence>
<reference evidence="8" key="1">
    <citation type="submission" date="2023-06" db="EMBL/GenBank/DDBJ databases">
        <title>Multi-omics analyses reveal the molecular pathogenesis toolkit of Lasiodiplodia hormozganensis, a cross-kingdom pathogen.</title>
        <authorList>
            <person name="Felix C."/>
            <person name="Meneses R."/>
            <person name="Goncalves M.F.M."/>
            <person name="Tilleman L."/>
            <person name="Duarte A.S."/>
            <person name="Jorrin-Novo J.V."/>
            <person name="Van De Peer Y."/>
            <person name="Deforce D."/>
            <person name="Van Nieuwerburgh F."/>
            <person name="Esteves A.C."/>
            <person name="Alves A."/>
        </authorList>
    </citation>
    <scope>NUCLEOTIDE SEQUENCE</scope>
    <source>
        <strain evidence="8">CBS 339.90</strain>
    </source>
</reference>
<dbReference type="InterPro" id="IPR036259">
    <property type="entry name" value="MFS_trans_sf"/>
</dbReference>
<organism evidence="8 9">
    <name type="scientific">Lasiodiplodia hormozganensis</name>
    <dbReference type="NCBI Taxonomy" id="869390"/>
    <lineage>
        <taxon>Eukaryota</taxon>
        <taxon>Fungi</taxon>
        <taxon>Dikarya</taxon>
        <taxon>Ascomycota</taxon>
        <taxon>Pezizomycotina</taxon>
        <taxon>Dothideomycetes</taxon>
        <taxon>Dothideomycetes incertae sedis</taxon>
        <taxon>Botryosphaeriales</taxon>
        <taxon>Botryosphaeriaceae</taxon>
        <taxon>Lasiodiplodia</taxon>
    </lineage>
</organism>
<accession>A0AA39WBN7</accession>
<evidence type="ECO:0000313" key="8">
    <source>
        <dbReference type="EMBL" id="KAK0610300.1"/>
    </source>
</evidence>
<dbReference type="PANTHER" id="PTHR42718:SF1">
    <property type="entry name" value="LOW AFFINITY AMMONIUM TRANSPORTER"/>
    <property type="match status" value="1"/>
</dbReference>
<protein>
    <submittedName>
        <fullName evidence="8">MFS-type transporter</fullName>
    </submittedName>
</protein>
<proteinExistence type="predicted"/>
<dbReference type="InterPro" id="IPR011701">
    <property type="entry name" value="MFS"/>
</dbReference>
<evidence type="ECO:0000256" key="2">
    <source>
        <dbReference type="ARBA" id="ARBA00022692"/>
    </source>
</evidence>
<dbReference type="SUPFAM" id="SSF103473">
    <property type="entry name" value="MFS general substrate transporter"/>
    <property type="match status" value="1"/>
</dbReference>
<feature type="transmembrane region" description="Helical" evidence="6">
    <location>
        <begin position="241"/>
        <end position="259"/>
    </location>
</feature>
<feature type="domain" description="Major facilitator superfamily (MFS) profile" evidence="7">
    <location>
        <begin position="66"/>
        <end position="291"/>
    </location>
</feature>
<dbReference type="PANTHER" id="PTHR42718">
    <property type="entry name" value="MAJOR FACILITATOR SUPERFAMILY MULTIDRUG TRANSPORTER MFSC"/>
    <property type="match status" value="1"/>
</dbReference>
<dbReference type="InterPro" id="IPR020846">
    <property type="entry name" value="MFS_dom"/>
</dbReference>
<dbReference type="AlphaFoldDB" id="A0AA39WBN7"/>
<evidence type="ECO:0000256" key="3">
    <source>
        <dbReference type="ARBA" id="ARBA00022989"/>
    </source>
</evidence>
<dbReference type="Gene3D" id="1.20.1250.20">
    <property type="entry name" value="MFS general substrate transporter like domains"/>
    <property type="match status" value="1"/>
</dbReference>
<feature type="transmembrane region" description="Helical" evidence="6">
    <location>
        <begin position="207"/>
        <end position="229"/>
    </location>
</feature>
<feature type="transmembrane region" description="Helical" evidence="6">
    <location>
        <begin position="175"/>
        <end position="195"/>
    </location>
</feature>
<dbReference type="GO" id="GO:0022857">
    <property type="term" value="F:transmembrane transporter activity"/>
    <property type="evidence" value="ECO:0007669"/>
    <property type="project" value="InterPro"/>
</dbReference>
<keyword evidence="2 6" id="KW-0812">Transmembrane</keyword>
<dbReference type="GO" id="GO:0016020">
    <property type="term" value="C:membrane"/>
    <property type="evidence" value="ECO:0007669"/>
    <property type="project" value="UniProtKB-SubCell"/>
</dbReference>
<evidence type="ECO:0000256" key="5">
    <source>
        <dbReference type="SAM" id="MobiDB-lite"/>
    </source>
</evidence>
<evidence type="ECO:0000256" key="6">
    <source>
        <dbReference type="SAM" id="Phobius"/>
    </source>
</evidence>
<comment type="caution">
    <text evidence="8">The sequence shown here is derived from an EMBL/GenBank/DDBJ whole genome shotgun (WGS) entry which is preliminary data.</text>
</comment>
<feature type="transmembrane region" description="Helical" evidence="6">
    <location>
        <begin position="145"/>
        <end position="163"/>
    </location>
</feature>
<dbReference type="Pfam" id="PF07690">
    <property type="entry name" value="MFS_1"/>
    <property type="match status" value="1"/>
</dbReference>
<feature type="transmembrane region" description="Helical" evidence="6">
    <location>
        <begin position="271"/>
        <end position="290"/>
    </location>
</feature>
<evidence type="ECO:0000256" key="4">
    <source>
        <dbReference type="ARBA" id="ARBA00023136"/>
    </source>
</evidence>
<feature type="region of interest" description="Disordered" evidence="5">
    <location>
        <begin position="1"/>
        <end position="50"/>
    </location>
</feature>
<name>A0AA39WBN7_9PEZI</name>
<feature type="compositionally biased region" description="Basic and acidic residues" evidence="5">
    <location>
        <begin position="18"/>
        <end position="36"/>
    </location>
</feature>
<keyword evidence="4 6" id="KW-0472">Membrane</keyword>
<sequence length="291" mass="30862">MSSSLVVTTAEPAGLRSENSKDVHVDPRHSESERDSSNNARTTEPGGEASSERILNTLEVVDDAAATFVGKKKIFSGAWHEVAFIGVVVMAQLVTQMNLGNTIVQVRSVARGLGVGDDAAQESCITVGAFVLVTGRLGDIYGIKVLWLIGWIWLSLFSLLCGFCDFFDSDVVFDIFRALGGIGPAMLMPNASALLANAFKPGFKKNLAFAIFGAVAPGGYVAGLAWGGIFTQLVGDWRWTYWSMSILCLGSGAIAHMVIPNALNIAHGGSFDYLGSAVGVSGLVLIFFAFK</sequence>
<dbReference type="Proteomes" id="UP001175001">
    <property type="component" value="Unassembled WGS sequence"/>
</dbReference>
<keyword evidence="3 6" id="KW-1133">Transmembrane helix</keyword>
<dbReference type="EMBL" id="JAUJDW010000220">
    <property type="protein sequence ID" value="KAK0610300.1"/>
    <property type="molecule type" value="Genomic_DNA"/>
</dbReference>
<evidence type="ECO:0000259" key="7">
    <source>
        <dbReference type="PROSITE" id="PS50850"/>
    </source>
</evidence>
<gene>
    <name evidence="8" type="ORF">DIS24_g12070</name>
</gene>
<comment type="subcellular location">
    <subcellularLocation>
        <location evidence="1">Membrane</location>
        <topology evidence="1">Multi-pass membrane protein</topology>
    </subcellularLocation>
</comment>